<dbReference type="Proteomes" id="UP000284021">
    <property type="component" value="Unassembled WGS sequence"/>
</dbReference>
<reference evidence="1 2" key="1">
    <citation type="submission" date="2018-09" db="EMBL/GenBank/DDBJ databases">
        <authorList>
            <person name="Zhu H."/>
        </authorList>
    </citation>
    <scope>NUCLEOTIDE SEQUENCE [LARGE SCALE GENOMIC DNA]</scope>
    <source>
        <strain evidence="1 2">K1S02-6</strain>
    </source>
</reference>
<dbReference type="AlphaFoldDB" id="A0A418XEH5"/>
<comment type="caution">
    <text evidence="1">The sequence shown here is derived from an EMBL/GenBank/DDBJ whole genome shotgun (WGS) entry which is preliminary data.</text>
</comment>
<evidence type="ECO:0000313" key="1">
    <source>
        <dbReference type="EMBL" id="RJG10915.1"/>
    </source>
</evidence>
<organism evidence="1 2">
    <name type="scientific">Pseudomonas cavernicola</name>
    <dbReference type="NCBI Taxonomy" id="2320866"/>
    <lineage>
        <taxon>Bacteria</taxon>
        <taxon>Pseudomonadati</taxon>
        <taxon>Pseudomonadota</taxon>
        <taxon>Gammaproteobacteria</taxon>
        <taxon>Pseudomonadales</taxon>
        <taxon>Pseudomonadaceae</taxon>
        <taxon>Pseudomonas</taxon>
    </lineage>
</organism>
<proteinExistence type="predicted"/>
<dbReference type="Gene3D" id="3.30.2000.20">
    <property type="match status" value="1"/>
</dbReference>
<sequence>MSNKLIRQLFETRLKNWAAARNPVLRVAYQDVAFIPLTSETYLRCFLLPANTSSDDLQGVHKAYRGVWQVSIVKPAGGGLVAAGGIEDELAALFPNNLELVSGAFKAYVRTPMSAATAIVEPLNTTIPVSCSYRADTI</sequence>
<dbReference type="Pfam" id="PF13554">
    <property type="entry name" value="Phage_tail_terminator_5"/>
    <property type="match status" value="1"/>
</dbReference>
<accession>A0A418XEH5</accession>
<dbReference type="RefSeq" id="WP_119955047.1">
    <property type="nucleotide sequence ID" value="NZ_QYUR01000003.1"/>
</dbReference>
<evidence type="ECO:0000313" key="2">
    <source>
        <dbReference type="Proteomes" id="UP000284021"/>
    </source>
</evidence>
<name>A0A418XEH5_9PSED</name>
<dbReference type="InterPro" id="IPR025395">
    <property type="entry name" value="Phage_tail_terminator-like"/>
</dbReference>
<gene>
    <name evidence="1" type="ORF">D3879_14640</name>
</gene>
<protein>
    <submittedName>
        <fullName evidence="1">Uncharacterized protein</fullName>
    </submittedName>
</protein>
<dbReference type="EMBL" id="QYUR01000003">
    <property type="protein sequence ID" value="RJG10915.1"/>
    <property type="molecule type" value="Genomic_DNA"/>
</dbReference>
<keyword evidence="2" id="KW-1185">Reference proteome</keyword>
<dbReference type="OrthoDB" id="6049303at2"/>